<evidence type="ECO:0000313" key="1">
    <source>
        <dbReference type="EMBL" id="KAI0496382.1"/>
    </source>
</evidence>
<proteinExistence type="predicted"/>
<organism evidence="1 2">
    <name type="scientific">Dendrobium nobile</name>
    <name type="common">Orchid</name>
    <dbReference type="NCBI Taxonomy" id="94219"/>
    <lineage>
        <taxon>Eukaryota</taxon>
        <taxon>Viridiplantae</taxon>
        <taxon>Streptophyta</taxon>
        <taxon>Embryophyta</taxon>
        <taxon>Tracheophyta</taxon>
        <taxon>Spermatophyta</taxon>
        <taxon>Magnoliopsida</taxon>
        <taxon>Liliopsida</taxon>
        <taxon>Asparagales</taxon>
        <taxon>Orchidaceae</taxon>
        <taxon>Epidendroideae</taxon>
        <taxon>Malaxideae</taxon>
        <taxon>Dendrobiinae</taxon>
        <taxon>Dendrobium</taxon>
    </lineage>
</organism>
<accession>A0A8T3AKN2</accession>
<protein>
    <submittedName>
        <fullName evidence="1">Uncharacterized protein</fullName>
    </submittedName>
</protein>
<sequence>MRPFYFFLRSLALQPCPSERKSNKFELERYSYFYSRTISVVISKRSGKLNK</sequence>
<keyword evidence="2" id="KW-1185">Reference proteome</keyword>
<dbReference type="AlphaFoldDB" id="A0A8T3AKN2"/>
<gene>
    <name evidence="1" type="ORF">KFK09_022698</name>
</gene>
<name>A0A8T3AKN2_DENNO</name>
<evidence type="ECO:0000313" key="2">
    <source>
        <dbReference type="Proteomes" id="UP000829196"/>
    </source>
</evidence>
<reference evidence="1" key="1">
    <citation type="journal article" date="2022" name="Front. Genet.">
        <title>Chromosome-Scale Assembly of the Dendrobium nobile Genome Provides Insights Into the Molecular Mechanism of the Biosynthesis of the Medicinal Active Ingredient of Dendrobium.</title>
        <authorList>
            <person name="Xu Q."/>
            <person name="Niu S.-C."/>
            <person name="Li K.-L."/>
            <person name="Zheng P.-J."/>
            <person name="Zhang X.-J."/>
            <person name="Jia Y."/>
            <person name="Liu Y."/>
            <person name="Niu Y.-X."/>
            <person name="Yu L.-H."/>
            <person name="Chen D.-F."/>
            <person name="Zhang G.-Q."/>
        </authorList>
    </citation>
    <scope>NUCLEOTIDE SEQUENCE</scope>
    <source>
        <tissue evidence="1">Leaf</tissue>
    </source>
</reference>
<comment type="caution">
    <text evidence="1">The sequence shown here is derived from an EMBL/GenBank/DDBJ whole genome shotgun (WGS) entry which is preliminary data.</text>
</comment>
<dbReference type="EMBL" id="JAGYWB010000016">
    <property type="protein sequence ID" value="KAI0496382.1"/>
    <property type="molecule type" value="Genomic_DNA"/>
</dbReference>
<dbReference type="Proteomes" id="UP000829196">
    <property type="component" value="Unassembled WGS sequence"/>
</dbReference>